<dbReference type="EMBL" id="FTOR01000001">
    <property type="protein sequence ID" value="SIS83928.1"/>
    <property type="molecule type" value="Genomic_DNA"/>
</dbReference>
<evidence type="ECO:0000313" key="2">
    <source>
        <dbReference type="EMBL" id="SIS83928.1"/>
    </source>
</evidence>
<dbReference type="RefSeq" id="WP_076377165.1">
    <property type="nucleotide sequence ID" value="NZ_AP017422.1"/>
</dbReference>
<proteinExistence type="predicted"/>
<dbReference type="Proteomes" id="UP000186917">
    <property type="component" value="Unassembled WGS sequence"/>
</dbReference>
<accession>A0A173MR13</accession>
<feature type="chain" id="PRO_5030023308" evidence="1">
    <location>
        <begin position="21"/>
        <end position="89"/>
    </location>
</feature>
<dbReference type="KEGG" id="fln:FLA_6149"/>
<feature type="signal peptide" evidence="1">
    <location>
        <begin position="1"/>
        <end position="20"/>
    </location>
</feature>
<name>A0A173MR13_9BACT</name>
<gene>
    <name evidence="2" type="ORF">SAMN05421788_1011523</name>
</gene>
<keyword evidence="1" id="KW-0732">Signal</keyword>
<organism evidence="2 3">
    <name type="scientific">Filimonas lacunae</name>
    <dbReference type="NCBI Taxonomy" id="477680"/>
    <lineage>
        <taxon>Bacteria</taxon>
        <taxon>Pseudomonadati</taxon>
        <taxon>Bacteroidota</taxon>
        <taxon>Chitinophagia</taxon>
        <taxon>Chitinophagales</taxon>
        <taxon>Chitinophagaceae</taxon>
        <taxon>Filimonas</taxon>
    </lineage>
</organism>
<reference evidence="3" key="1">
    <citation type="submission" date="2017-01" db="EMBL/GenBank/DDBJ databases">
        <authorList>
            <person name="Varghese N."/>
            <person name="Submissions S."/>
        </authorList>
    </citation>
    <scope>NUCLEOTIDE SEQUENCE [LARGE SCALE GENOMIC DNA]</scope>
    <source>
        <strain evidence="3">DSM 21054</strain>
    </source>
</reference>
<evidence type="ECO:0000313" key="3">
    <source>
        <dbReference type="Proteomes" id="UP000186917"/>
    </source>
</evidence>
<dbReference type="AlphaFoldDB" id="A0A173MR13"/>
<sequence>MQKLKIALLLLSMVTTGIFAAINQKDNGKKYYRDASGVFLLKDGLTGTCESGVYNCEYKFNGITTNVPISQTASDYTATGTVSRVFMPD</sequence>
<keyword evidence="3" id="KW-1185">Reference proteome</keyword>
<protein>
    <submittedName>
        <fullName evidence="2">Uncharacterized protein</fullName>
    </submittedName>
</protein>
<evidence type="ECO:0000256" key="1">
    <source>
        <dbReference type="SAM" id="SignalP"/>
    </source>
</evidence>